<sequence length="383" mass="43508">MSSGEKRGSSTETICEESLDYSPRSPEDKETSVDVAYEESRRSTKRKREDDPDTRASGSPHREGPPPPTVWQEGFRQHGTFRIKWKMRTIIEEHNKIFFWIPRQLLHDVRRRVAAVGWGQDLIVAKRRDHLVNICVNFQPGREGPLSALLNDLERAIEQGEGKDDEEAQESGGENGTEAYEGEVEDDTEACESESVSEDEGVEVEESEYRNGDESLTWNSIFTLSEDALSAPTGHGKVAASSTRGRGESCTREGASQLGEGVANRAETERDQAATEQDEEREKTRPTTLDEYLEACYNLVYARLTVETDLSKITTGNIHAYYKLLPEHLKQWTGFFDDKTRYYAWFIYTFFPIKGRIFDNRAYLTTLGIKANWSQVSCMVSQE</sequence>
<dbReference type="EMBL" id="CADEHS020000178">
    <property type="protein sequence ID" value="CAG9950505.1"/>
    <property type="molecule type" value="Genomic_DNA"/>
</dbReference>
<keyword evidence="2" id="KW-1185">Reference proteome</keyword>
<proteinExistence type="predicted"/>
<protein>
    <submittedName>
        <fullName evidence="1">Uncharacterized protein</fullName>
    </submittedName>
</protein>
<reference evidence="1" key="2">
    <citation type="submission" date="2021-10" db="EMBL/GenBank/DDBJ databases">
        <authorList>
            <person name="Piombo E."/>
        </authorList>
    </citation>
    <scope>NUCLEOTIDE SEQUENCE</scope>
</reference>
<evidence type="ECO:0000313" key="1">
    <source>
        <dbReference type="EMBL" id="CAG9950505.1"/>
    </source>
</evidence>
<reference evidence="1" key="1">
    <citation type="submission" date="2020-04" db="EMBL/GenBank/DDBJ databases">
        <authorList>
            <person name="Broberg M."/>
        </authorList>
    </citation>
    <scope>NUCLEOTIDE SEQUENCE</scope>
</reference>
<name>A0ACA9UAY9_BIOOC</name>
<comment type="caution">
    <text evidence="1">The sequence shown here is derived from an EMBL/GenBank/DDBJ whole genome shotgun (WGS) entry which is preliminary data.</text>
</comment>
<dbReference type="Proteomes" id="UP000836387">
    <property type="component" value="Unassembled WGS sequence"/>
</dbReference>
<organism evidence="1 2">
    <name type="scientific">Clonostachys rosea f. rosea IK726</name>
    <dbReference type="NCBI Taxonomy" id="1349383"/>
    <lineage>
        <taxon>Eukaryota</taxon>
        <taxon>Fungi</taxon>
        <taxon>Dikarya</taxon>
        <taxon>Ascomycota</taxon>
        <taxon>Pezizomycotina</taxon>
        <taxon>Sordariomycetes</taxon>
        <taxon>Hypocreomycetidae</taxon>
        <taxon>Hypocreales</taxon>
        <taxon>Bionectriaceae</taxon>
        <taxon>Clonostachys</taxon>
    </lineage>
</organism>
<gene>
    <name evidence="1" type="ORF">CRV2_00019070</name>
</gene>
<accession>A0ACA9UAY9</accession>
<evidence type="ECO:0000313" key="2">
    <source>
        <dbReference type="Proteomes" id="UP000836387"/>
    </source>
</evidence>